<dbReference type="InterPro" id="IPR029058">
    <property type="entry name" value="AB_hydrolase_fold"/>
</dbReference>
<evidence type="ECO:0000259" key="2">
    <source>
        <dbReference type="PROSITE" id="PS50056"/>
    </source>
</evidence>
<dbReference type="InterPro" id="IPR020422">
    <property type="entry name" value="TYR_PHOSPHATASE_DUAL_dom"/>
</dbReference>
<evidence type="ECO:0000313" key="3">
    <source>
        <dbReference type="EMBL" id="OLQ09780.1"/>
    </source>
</evidence>
<dbReference type="Gene3D" id="3.40.50.1820">
    <property type="entry name" value="alpha/beta hydrolase"/>
    <property type="match status" value="1"/>
</dbReference>
<proteinExistence type="predicted"/>
<dbReference type="InterPro" id="IPR000387">
    <property type="entry name" value="Tyr_Pase_dom"/>
</dbReference>
<dbReference type="Proteomes" id="UP000186817">
    <property type="component" value="Unassembled WGS sequence"/>
</dbReference>
<dbReference type="Pfam" id="PF00782">
    <property type="entry name" value="DSPc"/>
    <property type="match status" value="1"/>
</dbReference>
<dbReference type="GO" id="GO:0016787">
    <property type="term" value="F:hydrolase activity"/>
    <property type="evidence" value="ECO:0007669"/>
    <property type="project" value="UniProtKB-KW"/>
</dbReference>
<evidence type="ECO:0000256" key="1">
    <source>
        <dbReference type="SAM" id="MobiDB-lite"/>
    </source>
</evidence>
<accession>A0A1Q9EQS9</accession>
<keyword evidence="4" id="KW-1185">Reference proteome</keyword>
<keyword evidence="3" id="KW-0378">Hydrolase</keyword>
<dbReference type="InterPro" id="IPR000340">
    <property type="entry name" value="Dual-sp_phosphatase_cat-dom"/>
</dbReference>
<dbReference type="SMART" id="SM00195">
    <property type="entry name" value="DSPc"/>
    <property type="match status" value="1"/>
</dbReference>
<dbReference type="InterPro" id="IPR029021">
    <property type="entry name" value="Prot-tyrosine_phosphatase-like"/>
</dbReference>
<sequence length="638" mass="68656">MSAPLREPSWLSCFRSKAPPSEVARAWLHDLSPSEREEAKADAPSARAKLRQGLTSSGCPEIREDAANGYVYTAAVLRAADEVLGIPPPKAQGNLRGAASGDGAPVGSRCVVSGDGNKAGSLGLWWSDFQTACRPFELLERGITHRLNMAAEVVKKFPADIEGIETLHVPMRDAFSNEREVNEGSVDEWAEQLGQALEILRRLRDAGASVNVSCQMGKNRSAAAVLVWMCSEAGWKLEEAVEHLRGITALACGNPYLIEAVAKFLNVDADVPLNPAGDQGHWICISPPGTPTATQAPVVDLAEVAAKAEAQLAGTAQTEEEAAGEELSDLFAGICIKLFGRSLGTGPTMALAARHDIAGVILISPFTSIKDLFHGQVGFLADMVENRFCNLDLAPRISSPTLIIHGMQDALVPPEHGRKVYAAITSRRMLVTPNNMSHNTSLLKDVATFILPMTHFFSLPDYTFEELEVPDWVFPVATPKEEEAQENQEDLIEMLRQANQKSGWLASASWLCGRSACNQPGRGLEESIVEPISRLKPEPFADPPAQRKGDPGTVVVDMTPSPTRTASAPAQLQKDLTAAAVEEGVPDELATLQPSQVWDPHSPSGLARGANPRTGSQESCALTEVSREYKFGRAKTEL</sequence>
<feature type="domain" description="Tyrosine specific protein phosphatases" evidence="2">
    <location>
        <begin position="191"/>
        <end position="245"/>
    </location>
</feature>
<dbReference type="SUPFAM" id="SSF52799">
    <property type="entry name" value="(Phosphotyrosine protein) phosphatases II"/>
    <property type="match status" value="1"/>
</dbReference>
<dbReference type="PANTHER" id="PTHR12277:SF197">
    <property type="entry name" value="CHROMOSOME UNDETERMINED SCAFFOLD_38, WHOLE GENOME SHOTGUN SEQUENCE"/>
    <property type="match status" value="1"/>
</dbReference>
<protein>
    <submittedName>
        <fullName evidence="3">Alpha/beta hydrolase domain-containing protein 17A</fullName>
    </submittedName>
</protein>
<dbReference type="Gene3D" id="3.90.190.10">
    <property type="entry name" value="Protein tyrosine phosphatase superfamily"/>
    <property type="match status" value="1"/>
</dbReference>
<reference evidence="3 4" key="1">
    <citation type="submission" date="2016-02" db="EMBL/GenBank/DDBJ databases">
        <title>Genome analysis of coral dinoflagellate symbionts highlights evolutionary adaptations to a symbiotic lifestyle.</title>
        <authorList>
            <person name="Aranda M."/>
            <person name="Li Y."/>
            <person name="Liew Y.J."/>
            <person name="Baumgarten S."/>
            <person name="Simakov O."/>
            <person name="Wilson M."/>
            <person name="Piel J."/>
            <person name="Ashoor H."/>
            <person name="Bougouffa S."/>
            <person name="Bajic V.B."/>
            <person name="Ryu T."/>
            <person name="Ravasi T."/>
            <person name="Bayer T."/>
            <person name="Micklem G."/>
            <person name="Kim H."/>
            <person name="Bhak J."/>
            <person name="Lajeunesse T.C."/>
            <person name="Voolstra C.R."/>
        </authorList>
    </citation>
    <scope>NUCLEOTIDE SEQUENCE [LARGE SCALE GENOMIC DNA]</scope>
    <source>
        <strain evidence="3 4">CCMP2467</strain>
    </source>
</reference>
<dbReference type="OrthoDB" id="431803at2759"/>
<name>A0A1Q9EQS9_SYMMI</name>
<dbReference type="CDD" id="cd14498">
    <property type="entry name" value="DSP"/>
    <property type="match status" value="1"/>
</dbReference>
<dbReference type="EMBL" id="LSRX01000090">
    <property type="protein sequence ID" value="OLQ09780.1"/>
    <property type="molecule type" value="Genomic_DNA"/>
</dbReference>
<evidence type="ECO:0000313" key="4">
    <source>
        <dbReference type="Proteomes" id="UP000186817"/>
    </source>
</evidence>
<gene>
    <name evidence="3" type="primary">Abhd17a</name>
    <name evidence="3" type="ORF">AK812_SmicGene6543</name>
</gene>
<organism evidence="3 4">
    <name type="scientific">Symbiodinium microadriaticum</name>
    <name type="common">Dinoflagellate</name>
    <name type="synonym">Zooxanthella microadriatica</name>
    <dbReference type="NCBI Taxonomy" id="2951"/>
    <lineage>
        <taxon>Eukaryota</taxon>
        <taxon>Sar</taxon>
        <taxon>Alveolata</taxon>
        <taxon>Dinophyceae</taxon>
        <taxon>Suessiales</taxon>
        <taxon>Symbiodiniaceae</taxon>
        <taxon>Symbiodinium</taxon>
    </lineage>
</organism>
<dbReference type="AlphaFoldDB" id="A0A1Q9EQS9"/>
<dbReference type="PANTHER" id="PTHR12277">
    <property type="entry name" value="ALPHA/BETA HYDROLASE DOMAIN-CONTAINING PROTEIN"/>
    <property type="match status" value="1"/>
</dbReference>
<dbReference type="SUPFAM" id="SSF53474">
    <property type="entry name" value="alpha/beta-Hydrolases"/>
    <property type="match status" value="1"/>
</dbReference>
<feature type="region of interest" description="Disordered" evidence="1">
    <location>
        <begin position="595"/>
        <end position="621"/>
    </location>
</feature>
<comment type="caution">
    <text evidence="3">The sequence shown here is derived from an EMBL/GenBank/DDBJ whole genome shotgun (WGS) entry which is preliminary data.</text>
</comment>
<dbReference type="PROSITE" id="PS50056">
    <property type="entry name" value="TYR_PHOSPHATASE_2"/>
    <property type="match status" value="1"/>
</dbReference>